<dbReference type="Gene3D" id="3.40.1190.20">
    <property type="match status" value="1"/>
</dbReference>
<dbReference type="Proteomes" id="UP001529510">
    <property type="component" value="Unassembled WGS sequence"/>
</dbReference>
<organism evidence="1 2">
    <name type="scientific">Cirrhinus mrigala</name>
    <name type="common">Mrigala</name>
    <dbReference type="NCBI Taxonomy" id="683832"/>
    <lineage>
        <taxon>Eukaryota</taxon>
        <taxon>Metazoa</taxon>
        <taxon>Chordata</taxon>
        <taxon>Craniata</taxon>
        <taxon>Vertebrata</taxon>
        <taxon>Euteleostomi</taxon>
        <taxon>Actinopterygii</taxon>
        <taxon>Neopterygii</taxon>
        <taxon>Teleostei</taxon>
        <taxon>Ostariophysi</taxon>
        <taxon>Cypriniformes</taxon>
        <taxon>Cyprinidae</taxon>
        <taxon>Labeoninae</taxon>
        <taxon>Labeonini</taxon>
        <taxon>Cirrhinus</taxon>
    </lineage>
</organism>
<dbReference type="InterPro" id="IPR029056">
    <property type="entry name" value="Ribokinase-like"/>
</dbReference>
<dbReference type="AlphaFoldDB" id="A0ABD0PVZ9"/>
<accession>A0ABD0PVZ9</accession>
<evidence type="ECO:0000313" key="2">
    <source>
        <dbReference type="Proteomes" id="UP001529510"/>
    </source>
</evidence>
<name>A0ABD0PVZ9_CIRMR</name>
<proteinExistence type="predicted"/>
<dbReference type="EMBL" id="JAMKFB020000013">
    <property type="protein sequence ID" value="KAL0177965.1"/>
    <property type="molecule type" value="Genomic_DNA"/>
</dbReference>
<protein>
    <submittedName>
        <fullName evidence="1">Uncharacterized protein</fullName>
    </submittedName>
</protein>
<gene>
    <name evidence="1" type="ORF">M9458_026859</name>
</gene>
<keyword evidence="2" id="KW-1185">Reference proteome</keyword>
<evidence type="ECO:0000313" key="1">
    <source>
        <dbReference type="EMBL" id="KAL0177965.1"/>
    </source>
</evidence>
<reference evidence="1 2" key="1">
    <citation type="submission" date="2024-05" db="EMBL/GenBank/DDBJ databases">
        <title>Genome sequencing and assembly of Indian major carp, Cirrhinus mrigala (Hamilton, 1822).</title>
        <authorList>
            <person name="Mohindra V."/>
            <person name="Chowdhury L.M."/>
            <person name="Lal K."/>
            <person name="Jena J.K."/>
        </authorList>
    </citation>
    <scope>NUCLEOTIDE SEQUENCE [LARGE SCALE GENOMIC DNA]</scope>
    <source>
        <strain evidence="1">CM1030</strain>
        <tissue evidence="1">Blood</tissue>
    </source>
</reference>
<feature type="non-terminal residue" evidence="1">
    <location>
        <position position="1"/>
    </location>
</feature>
<comment type="caution">
    <text evidence="1">The sequence shown here is derived from an EMBL/GenBank/DDBJ whole genome shotgun (WGS) entry which is preliminary data.</text>
</comment>
<sequence length="57" mass="6518">TEDIEEIAKKAQSLPKVNKKRQRIVVFTQGKEGTVMTKELGFHNHAFRSGPPRVKKK</sequence>